<feature type="compositionally biased region" description="Low complexity" evidence="1">
    <location>
        <begin position="339"/>
        <end position="356"/>
    </location>
</feature>
<feature type="compositionally biased region" description="Low complexity" evidence="1">
    <location>
        <begin position="207"/>
        <end position="231"/>
    </location>
</feature>
<feature type="region of interest" description="Disordered" evidence="1">
    <location>
        <begin position="387"/>
        <end position="406"/>
    </location>
</feature>
<accession>A0AAD7BZH8</accession>
<dbReference type="EMBL" id="JARKIF010000007">
    <property type="protein sequence ID" value="KAJ7634975.1"/>
    <property type="molecule type" value="Genomic_DNA"/>
</dbReference>
<evidence type="ECO:0000313" key="4">
    <source>
        <dbReference type="Proteomes" id="UP001221142"/>
    </source>
</evidence>
<evidence type="ECO:0000256" key="2">
    <source>
        <dbReference type="SAM" id="Phobius"/>
    </source>
</evidence>
<dbReference type="Proteomes" id="UP001221142">
    <property type="component" value="Unassembled WGS sequence"/>
</dbReference>
<proteinExistence type="predicted"/>
<protein>
    <submittedName>
        <fullName evidence="3">Uncharacterized protein</fullName>
    </submittedName>
</protein>
<feature type="region of interest" description="Disordered" evidence="1">
    <location>
        <begin position="267"/>
        <end position="286"/>
    </location>
</feature>
<feature type="region of interest" description="Disordered" evidence="1">
    <location>
        <begin position="330"/>
        <end position="369"/>
    </location>
</feature>
<keyword evidence="2" id="KW-0812">Transmembrane</keyword>
<keyword evidence="2" id="KW-0472">Membrane</keyword>
<feature type="transmembrane region" description="Helical" evidence="2">
    <location>
        <begin position="235"/>
        <end position="259"/>
    </location>
</feature>
<comment type="caution">
    <text evidence="3">The sequence shown here is derived from an EMBL/GenBank/DDBJ whole genome shotgun (WGS) entry which is preliminary data.</text>
</comment>
<gene>
    <name evidence="3" type="ORF">FB45DRAFT_910393</name>
</gene>
<sequence>MRINIHDSLPPSRDFNASFPVSLGSSLRLVSDFFLLLCSLPTRPAVPPPMAHALKTLVVLGYLVGLLGKGAAQAATEVTLWQFGQGRLLEASVTLPLIPLGTASDGSVTTFLYQALNNALVTTTDASGQPTTGEFPLPTSRTIIASASGWLEPFGTGSPIICSLVNPTFGDCVESGTIANTGAPTAEVLAIAQTSASPSITPPPTNSEPSSPIIASSSVSSSTSQSTVGSKKTSAGAIAGGVIGGLVLVLGCVAFLLWWRRRRRLSTPENRAPPPTTITPFNATPSRLIESASSNVMAERPLMPLRAGSRPSQGLAGHPKHQKNILQTTSDSTTSVGVQPSSSTHSTTLQSQSTATVDARTSTAVTSGTSGLEGQMVDIVDRLRRLEERGSVSAYSEPLPVYEPKK</sequence>
<evidence type="ECO:0000313" key="3">
    <source>
        <dbReference type="EMBL" id="KAJ7634975.1"/>
    </source>
</evidence>
<name>A0AAD7BZH8_9AGAR</name>
<evidence type="ECO:0000256" key="1">
    <source>
        <dbReference type="SAM" id="MobiDB-lite"/>
    </source>
</evidence>
<keyword evidence="2" id="KW-1133">Transmembrane helix</keyword>
<organism evidence="3 4">
    <name type="scientific">Roridomyces roridus</name>
    <dbReference type="NCBI Taxonomy" id="1738132"/>
    <lineage>
        <taxon>Eukaryota</taxon>
        <taxon>Fungi</taxon>
        <taxon>Dikarya</taxon>
        <taxon>Basidiomycota</taxon>
        <taxon>Agaricomycotina</taxon>
        <taxon>Agaricomycetes</taxon>
        <taxon>Agaricomycetidae</taxon>
        <taxon>Agaricales</taxon>
        <taxon>Marasmiineae</taxon>
        <taxon>Mycenaceae</taxon>
        <taxon>Roridomyces</taxon>
    </lineage>
</organism>
<dbReference type="AlphaFoldDB" id="A0AAD7BZH8"/>
<feature type="region of interest" description="Disordered" evidence="1">
    <location>
        <begin position="196"/>
        <end position="231"/>
    </location>
</feature>
<feature type="compositionally biased region" description="Polar residues" evidence="1">
    <location>
        <begin position="359"/>
        <end position="369"/>
    </location>
</feature>
<reference evidence="3" key="1">
    <citation type="submission" date="2023-03" db="EMBL/GenBank/DDBJ databases">
        <title>Massive genome expansion in bonnet fungi (Mycena s.s.) driven by repeated elements and novel gene families across ecological guilds.</title>
        <authorList>
            <consortium name="Lawrence Berkeley National Laboratory"/>
            <person name="Harder C.B."/>
            <person name="Miyauchi S."/>
            <person name="Viragh M."/>
            <person name="Kuo A."/>
            <person name="Thoen E."/>
            <person name="Andreopoulos B."/>
            <person name="Lu D."/>
            <person name="Skrede I."/>
            <person name="Drula E."/>
            <person name="Henrissat B."/>
            <person name="Morin E."/>
            <person name="Kohler A."/>
            <person name="Barry K."/>
            <person name="LaButti K."/>
            <person name="Morin E."/>
            <person name="Salamov A."/>
            <person name="Lipzen A."/>
            <person name="Mereny Z."/>
            <person name="Hegedus B."/>
            <person name="Baldrian P."/>
            <person name="Stursova M."/>
            <person name="Weitz H."/>
            <person name="Taylor A."/>
            <person name="Grigoriev I.V."/>
            <person name="Nagy L.G."/>
            <person name="Martin F."/>
            <person name="Kauserud H."/>
        </authorList>
    </citation>
    <scope>NUCLEOTIDE SEQUENCE</scope>
    <source>
        <strain evidence="3">9284</strain>
    </source>
</reference>
<keyword evidence="4" id="KW-1185">Reference proteome</keyword>